<dbReference type="Gene3D" id="3.40.50.150">
    <property type="entry name" value="Vaccinia Virus protein VP39"/>
    <property type="match status" value="1"/>
</dbReference>
<protein>
    <recommendedName>
        <fullName evidence="1">site-specific DNA-methyltransferase (adenine-specific)</fullName>
        <ecNumber evidence="1">2.1.1.72</ecNumber>
    </recommendedName>
</protein>
<organism evidence="10 11">
    <name type="scientific">Actinokineospora terrae</name>
    <dbReference type="NCBI Taxonomy" id="155974"/>
    <lineage>
        <taxon>Bacteria</taxon>
        <taxon>Bacillati</taxon>
        <taxon>Actinomycetota</taxon>
        <taxon>Actinomycetes</taxon>
        <taxon>Pseudonocardiales</taxon>
        <taxon>Pseudonocardiaceae</taxon>
        <taxon>Actinokineospora</taxon>
    </lineage>
</organism>
<keyword evidence="2" id="KW-0489">Methyltransferase</keyword>
<reference evidence="11" key="1">
    <citation type="submission" date="2016-10" db="EMBL/GenBank/DDBJ databases">
        <authorList>
            <person name="Varghese N."/>
            <person name="Submissions S."/>
        </authorList>
    </citation>
    <scope>NUCLEOTIDE SEQUENCE [LARGE SCALE GENOMIC DNA]</scope>
    <source>
        <strain evidence="11">DSM 44260</strain>
    </source>
</reference>
<dbReference type="InterPro" id="IPR050953">
    <property type="entry name" value="N4_N6_ade-DNA_methylase"/>
</dbReference>
<evidence type="ECO:0000256" key="5">
    <source>
        <dbReference type="ARBA" id="ARBA00022747"/>
    </source>
</evidence>
<dbReference type="Proteomes" id="UP000199051">
    <property type="component" value="Unassembled WGS sequence"/>
</dbReference>
<dbReference type="PANTHER" id="PTHR33841:SF1">
    <property type="entry name" value="DNA METHYLTRANSFERASE A"/>
    <property type="match status" value="1"/>
</dbReference>
<dbReference type="InterPro" id="IPR025931">
    <property type="entry name" value="TaqI_C"/>
</dbReference>
<dbReference type="GO" id="GO:0009007">
    <property type="term" value="F:site-specific DNA-methyltransferase (adenine-specific) activity"/>
    <property type="evidence" value="ECO:0007669"/>
    <property type="project" value="UniProtKB-EC"/>
</dbReference>
<evidence type="ECO:0000259" key="9">
    <source>
        <dbReference type="Pfam" id="PF12950"/>
    </source>
</evidence>
<dbReference type="EC" id="2.1.1.72" evidence="1"/>
<dbReference type="GO" id="GO:0032259">
    <property type="term" value="P:methylation"/>
    <property type="evidence" value="ECO:0007669"/>
    <property type="project" value="UniProtKB-KW"/>
</dbReference>
<accession>A0A1H9W0A3</accession>
<name>A0A1H9W0A3_9PSEU</name>
<evidence type="ECO:0000313" key="10">
    <source>
        <dbReference type="EMBL" id="SES27171.1"/>
    </source>
</evidence>
<evidence type="ECO:0000256" key="6">
    <source>
        <dbReference type="ARBA" id="ARBA00023125"/>
    </source>
</evidence>
<keyword evidence="5" id="KW-0680">Restriction system</keyword>
<comment type="catalytic activity">
    <reaction evidence="7">
        <text>a 2'-deoxyadenosine in DNA + S-adenosyl-L-methionine = an N(6)-methyl-2'-deoxyadenosine in DNA + S-adenosyl-L-homocysteine + H(+)</text>
        <dbReference type="Rhea" id="RHEA:15197"/>
        <dbReference type="Rhea" id="RHEA-COMP:12418"/>
        <dbReference type="Rhea" id="RHEA-COMP:12419"/>
        <dbReference type="ChEBI" id="CHEBI:15378"/>
        <dbReference type="ChEBI" id="CHEBI:57856"/>
        <dbReference type="ChEBI" id="CHEBI:59789"/>
        <dbReference type="ChEBI" id="CHEBI:90615"/>
        <dbReference type="ChEBI" id="CHEBI:90616"/>
        <dbReference type="EC" id="2.1.1.72"/>
    </reaction>
</comment>
<dbReference type="CDD" id="cd02440">
    <property type="entry name" value="AdoMet_MTases"/>
    <property type="match status" value="1"/>
</dbReference>
<dbReference type="AlphaFoldDB" id="A0A1H9W0A3"/>
<dbReference type="InterPro" id="IPR029063">
    <property type="entry name" value="SAM-dependent_MTases_sf"/>
</dbReference>
<dbReference type="Pfam" id="PF07669">
    <property type="entry name" value="Eco57I"/>
    <property type="match status" value="1"/>
</dbReference>
<gene>
    <name evidence="10" type="ORF">SAMN04487818_109228</name>
</gene>
<keyword evidence="6" id="KW-0238">DNA-binding</keyword>
<keyword evidence="3" id="KW-0808">Transferase</keyword>
<feature type="domain" description="Type II methyltransferase M.TaqI-like" evidence="8">
    <location>
        <begin position="113"/>
        <end position="209"/>
    </location>
</feature>
<evidence type="ECO:0000313" key="11">
    <source>
        <dbReference type="Proteomes" id="UP000199051"/>
    </source>
</evidence>
<dbReference type="InterPro" id="IPR002052">
    <property type="entry name" value="DNA_methylase_N6_adenine_CS"/>
</dbReference>
<sequence>MAVRRGKAGAAEVKRYGRHYTPVGLAGFLAAGVVRHLPEGDVVRVLDPACGDGELLLGIAGVLGRVRPGVAVEVTGFDVDGEALGVAEKRAAERGVVGDWREGDFVAVAGEIPSGSFDVVITNPPYVRTQQLGAAAARVLARDFNLVGRIDLTHPFISTFPRLLRAGGVMGLLCSNRFLSTRAGANVRSTLGGALKPVEVYDLGDTRLFAAAVLPAIVIATAERGPVTCRFVSAYRAEGATRTSGDTLFEALRSDVDSVVEHGGKPVAVRVGELADRDDPAQPWRFSQHDHDWLARVEAATWKTFGAVGKIRVGVKTTADAVFIREGWPDVEPELVLPLVTHEDVTPWQVGQPRTKVLYPYDLSQVRRTPVDLTMYPKTTAYLESHAERLKGRKYVTDAGRQWWEIWVPQRPGLWAVPKVVFPDISERARFAYDRSGVVVNGDCYWISLADIGDERLAYLMLGVANSALGLRFYDEVCGNRLYSGRRRWITQYVERFPLPDPRTAAAQELVDAVSELIEGRGDPTAVDGLVERAFGL</sequence>
<evidence type="ECO:0000256" key="3">
    <source>
        <dbReference type="ARBA" id="ARBA00022679"/>
    </source>
</evidence>
<dbReference type="PROSITE" id="PS00092">
    <property type="entry name" value="N6_MTASE"/>
    <property type="match status" value="1"/>
</dbReference>
<evidence type="ECO:0000256" key="7">
    <source>
        <dbReference type="ARBA" id="ARBA00047942"/>
    </source>
</evidence>
<dbReference type="PANTHER" id="PTHR33841">
    <property type="entry name" value="DNA METHYLTRANSFERASE YEEA-RELATED"/>
    <property type="match status" value="1"/>
</dbReference>
<dbReference type="GO" id="GO:0006304">
    <property type="term" value="P:DNA modification"/>
    <property type="evidence" value="ECO:0007669"/>
    <property type="project" value="InterPro"/>
</dbReference>
<keyword evidence="11" id="KW-1185">Reference proteome</keyword>
<evidence type="ECO:0000259" key="8">
    <source>
        <dbReference type="Pfam" id="PF07669"/>
    </source>
</evidence>
<dbReference type="RefSeq" id="WP_092781786.1">
    <property type="nucleotide sequence ID" value="NZ_FOGI01000009.1"/>
</dbReference>
<feature type="domain" description="TaqI-like C-terminal specificity" evidence="9">
    <location>
        <begin position="380"/>
        <end position="499"/>
    </location>
</feature>
<dbReference type="Pfam" id="PF12950">
    <property type="entry name" value="TaqI_C"/>
    <property type="match status" value="1"/>
</dbReference>
<keyword evidence="4" id="KW-0949">S-adenosyl-L-methionine</keyword>
<dbReference type="GO" id="GO:0003676">
    <property type="term" value="F:nucleic acid binding"/>
    <property type="evidence" value="ECO:0007669"/>
    <property type="project" value="InterPro"/>
</dbReference>
<dbReference type="SUPFAM" id="SSF53335">
    <property type="entry name" value="S-adenosyl-L-methionine-dependent methyltransferases"/>
    <property type="match status" value="1"/>
</dbReference>
<dbReference type="EMBL" id="FOGI01000009">
    <property type="protein sequence ID" value="SES27171.1"/>
    <property type="molecule type" value="Genomic_DNA"/>
</dbReference>
<dbReference type="InterPro" id="IPR011639">
    <property type="entry name" value="MethylTrfase_TaqI-like_dom"/>
</dbReference>
<evidence type="ECO:0000256" key="4">
    <source>
        <dbReference type="ARBA" id="ARBA00022691"/>
    </source>
</evidence>
<evidence type="ECO:0000256" key="1">
    <source>
        <dbReference type="ARBA" id="ARBA00011900"/>
    </source>
</evidence>
<proteinExistence type="predicted"/>
<evidence type="ECO:0000256" key="2">
    <source>
        <dbReference type="ARBA" id="ARBA00022603"/>
    </source>
</evidence>
<dbReference type="PRINTS" id="PR00507">
    <property type="entry name" value="N12N6MTFRASE"/>
</dbReference>
<dbReference type="STRING" id="155974.SAMN04487818_109228"/>